<evidence type="ECO:0000256" key="2">
    <source>
        <dbReference type="ARBA" id="ARBA00006070"/>
    </source>
</evidence>
<dbReference type="Pfam" id="PF03248">
    <property type="entry name" value="Rer1"/>
    <property type="match status" value="1"/>
</dbReference>
<sequence>MESGTVTDDSSFDPPSSLPAAAVSRWTSAVSRRYQHLLDKITPRILLRWIAFAAIALIYVLRVYFVNGFYLVSYGIGIYVLNLLMGFLSPQENPEIYDGPILPTRNSDEFRPFVRLLSEFKFWYSLTRAFCIGLVMTFFRVFDVPRFDGKKDPAADGTSLSRA</sequence>
<dbReference type="PANTHER" id="PTHR10743">
    <property type="entry name" value="PROTEIN RER1"/>
    <property type="match status" value="1"/>
</dbReference>
<dbReference type="Proteomes" id="UP001370490">
    <property type="component" value="Unassembled WGS sequence"/>
</dbReference>
<evidence type="ECO:0000256" key="5">
    <source>
        <dbReference type="ARBA" id="ARBA00023136"/>
    </source>
</evidence>
<dbReference type="InterPro" id="IPR004932">
    <property type="entry name" value="Rer1"/>
</dbReference>
<dbReference type="GO" id="GO:0006890">
    <property type="term" value="P:retrograde vesicle-mediated transport, Golgi to endoplasmic reticulum"/>
    <property type="evidence" value="ECO:0007669"/>
    <property type="project" value="TreeGrafter"/>
</dbReference>
<name>A0AAN8V9I0_9MAGN</name>
<keyword evidence="4 6" id="KW-1133">Transmembrane helix</keyword>
<dbReference type="GO" id="GO:0005783">
    <property type="term" value="C:endoplasmic reticulum"/>
    <property type="evidence" value="ECO:0007669"/>
    <property type="project" value="GOC"/>
</dbReference>
<evidence type="ECO:0000256" key="4">
    <source>
        <dbReference type="ARBA" id="ARBA00022989"/>
    </source>
</evidence>
<evidence type="ECO:0000256" key="6">
    <source>
        <dbReference type="SAM" id="Phobius"/>
    </source>
</evidence>
<dbReference type="AlphaFoldDB" id="A0AAN8V9I0"/>
<dbReference type="PANTHER" id="PTHR10743:SF28">
    <property type="entry name" value="PROTEIN RER1C"/>
    <property type="match status" value="1"/>
</dbReference>
<dbReference type="GO" id="GO:0006621">
    <property type="term" value="P:protein retention in ER lumen"/>
    <property type="evidence" value="ECO:0007669"/>
    <property type="project" value="TreeGrafter"/>
</dbReference>
<evidence type="ECO:0000256" key="3">
    <source>
        <dbReference type="ARBA" id="ARBA00022692"/>
    </source>
</evidence>
<evidence type="ECO:0000313" key="8">
    <source>
        <dbReference type="Proteomes" id="UP001370490"/>
    </source>
</evidence>
<evidence type="ECO:0000256" key="1">
    <source>
        <dbReference type="ARBA" id="ARBA00004141"/>
    </source>
</evidence>
<comment type="subcellular location">
    <subcellularLocation>
        <location evidence="1">Membrane</location>
        <topology evidence="1">Multi-pass membrane protein</topology>
    </subcellularLocation>
</comment>
<comment type="similarity">
    <text evidence="2">Belongs to the RER1 family.</text>
</comment>
<proteinExistence type="inferred from homology"/>
<protein>
    <submittedName>
        <fullName evidence="7">Retrieval of early ER protein Rer1</fullName>
    </submittedName>
</protein>
<gene>
    <name evidence="7" type="ORF">RJ641_011386</name>
</gene>
<reference evidence="7 8" key="1">
    <citation type="submission" date="2023-12" db="EMBL/GenBank/DDBJ databases">
        <title>A high-quality genome assembly for Dillenia turbinata (Dilleniales).</title>
        <authorList>
            <person name="Chanderbali A."/>
        </authorList>
    </citation>
    <scope>NUCLEOTIDE SEQUENCE [LARGE SCALE GENOMIC DNA]</scope>
    <source>
        <strain evidence="7">LSX21</strain>
        <tissue evidence="7">Leaf</tissue>
    </source>
</reference>
<organism evidence="7 8">
    <name type="scientific">Dillenia turbinata</name>
    <dbReference type="NCBI Taxonomy" id="194707"/>
    <lineage>
        <taxon>Eukaryota</taxon>
        <taxon>Viridiplantae</taxon>
        <taxon>Streptophyta</taxon>
        <taxon>Embryophyta</taxon>
        <taxon>Tracheophyta</taxon>
        <taxon>Spermatophyta</taxon>
        <taxon>Magnoliopsida</taxon>
        <taxon>eudicotyledons</taxon>
        <taxon>Gunneridae</taxon>
        <taxon>Pentapetalae</taxon>
        <taxon>Dilleniales</taxon>
        <taxon>Dilleniaceae</taxon>
        <taxon>Dillenia</taxon>
    </lineage>
</organism>
<keyword evidence="3 6" id="KW-0812">Transmembrane</keyword>
<feature type="transmembrane region" description="Helical" evidence="6">
    <location>
        <begin position="68"/>
        <end position="88"/>
    </location>
</feature>
<feature type="transmembrane region" description="Helical" evidence="6">
    <location>
        <begin position="122"/>
        <end position="142"/>
    </location>
</feature>
<keyword evidence="8" id="KW-1185">Reference proteome</keyword>
<dbReference type="GO" id="GO:0000139">
    <property type="term" value="C:Golgi membrane"/>
    <property type="evidence" value="ECO:0007669"/>
    <property type="project" value="TreeGrafter"/>
</dbReference>
<feature type="transmembrane region" description="Helical" evidence="6">
    <location>
        <begin position="41"/>
        <end position="61"/>
    </location>
</feature>
<comment type="caution">
    <text evidence="7">The sequence shown here is derived from an EMBL/GenBank/DDBJ whole genome shotgun (WGS) entry which is preliminary data.</text>
</comment>
<accession>A0AAN8V9I0</accession>
<dbReference type="EMBL" id="JBAMMX010000018">
    <property type="protein sequence ID" value="KAK6923082.1"/>
    <property type="molecule type" value="Genomic_DNA"/>
</dbReference>
<keyword evidence="5 6" id="KW-0472">Membrane</keyword>
<evidence type="ECO:0000313" key="7">
    <source>
        <dbReference type="EMBL" id="KAK6923082.1"/>
    </source>
</evidence>